<feature type="domain" description="AIG1-type G" evidence="6">
    <location>
        <begin position="32"/>
        <end position="229"/>
    </location>
</feature>
<dbReference type="Bgee" id="ENSAMXG00000035326">
    <property type="expression patterns" value="Expressed in muscle tissue and 12 other cell types or tissues"/>
</dbReference>
<dbReference type="Pfam" id="PF04548">
    <property type="entry name" value="AIG1"/>
    <property type="match status" value="1"/>
</dbReference>
<keyword evidence="8" id="KW-1185">Reference proteome</keyword>
<evidence type="ECO:0000256" key="4">
    <source>
        <dbReference type="SAM" id="Coils"/>
    </source>
</evidence>
<dbReference type="GeneTree" id="ENSGT01120000271858"/>
<reference evidence="8" key="2">
    <citation type="journal article" date="2014" name="Nat. Commun.">
        <title>The cavefish genome reveals candidate genes for eye loss.</title>
        <authorList>
            <person name="McGaugh S.E."/>
            <person name="Gross J.B."/>
            <person name="Aken B."/>
            <person name="Blin M."/>
            <person name="Borowsky R."/>
            <person name="Chalopin D."/>
            <person name="Hinaux H."/>
            <person name="Jeffery W.R."/>
            <person name="Keene A."/>
            <person name="Ma L."/>
            <person name="Minx P."/>
            <person name="Murphy D."/>
            <person name="O'Quin K.E."/>
            <person name="Retaux S."/>
            <person name="Rohner N."/>
            <person name="Searle S.M."/>
            <person name="Stahl B.A."/>
            <person name="Tabin C."/>
            <person name="Volff J.N."/>
            <person name="Yoshizawa M."/>
            <person name="Warren W.C."/>
        </authorList>
    </citation>
    <scope>NUCLEOTIDE SEQUENCE [LARGE SCALE GENOMIC DNA]</scope>
    <source>
        <strain evidence="8">female</strain>
    </source>
</reference>
<evidence type="ECO:0000256" key="1">
    <source>
        <dbReference type="ARBA" id="ARBA00008535"/>
    </source>
</evidence>
<dbReference type="AlphaFoldDB" id="A0A3B1J6R9"/>
<name>A0A3B1J6R9_ASTMX</name>
<evidence type="ECO:0000313" key="7">
    <source>
        <dbReference type="Ensembl" id="ENSAMXP00000037977.1"/>
    </source>
</evidence>
<dbReference type="GO" id="GO:0005525">
    <property type="term" value="F:GTP binding"/>
    <property type="evidence" value="ECO:0007669"/>
    <property type="project" value="UniProtKB-KW"/>
</dbReference>
<comment type="similarity">
    <text evidence="1">Belongs to the TRAFAC class TrmE-Era-EngA-EngB-Septin-like GTPase superfamily. AIG1/Toc34/Toc159-like paraseptin GTPase family. IAN subfamily.</text>
</comment>
<dbReference type="FunFam" id="3.40.50.300:FF:000366">
    <property type="entry name" value="GTPase, IMAP family member 2"/>
    <property type="match status" value="1"/>
</dbReference>
<evidence type="ECO:0000256" key="5">
    <source>
        <dbReference type="SAM" id="MobiDB-lite"/>
    </source>
</evidence>
<feature type="compositionally biased region" description="Basic and acidic residues" evidence="5">
    <location>
        <begin position="324"/>
        <end position="391"/>
    </location>
</feature>
<dbReference type="InterPro" id="IPR006703">
    <property type="entry name" value="G_AIG1"/>
</dbReference>
<dbReference type="STRING" id="7994.ENSAMXP00000037977"/>
<feature type="coiled-coil region" evidence="4">
    <location>
        <begin position="230"/>
        <end position="265"/>
    </location>
</feature>
<sequence>MSSSSSSIMDQEDKREVCRGNSLEQHPIRRRRDALRIVLLGRTGSGKSATGNTILGKENTFEHSSSCICQKETAEVNERQITVIDTPGLFDTRVGNVEIQKEITKCIFMAAPGPHVFLLVLKVRQRFSEEEKGTVEIIQNIFGEESVTYTMLLFTGGDLLEDMSIEEYFGEAGSDIRNLIEQYGNRFHIFNNKQIRNRTQVTALLEKIDSMLAVNGGSCYTNEMFQQVEKENQGRILKEKEEEIKREKEELRVRFEAEIERMKTTLQEEIKYERKRREEEFKEREHQLEEKHRLRGEKYENRRKEDEKRITDRERAIFSLLERQQAEFERQRHEDQKRREREEREEKKKKREDQEEEKRRKREEQEEEKRRKREEQEEEKRRKREEQEEEK</sequence>
<reference evidence="7" key="3">
    <citation type="submission" date="2025-08" db="UniProtKB">
        <authorList>
            <consortium name="Ensembl"/>
        </authorList>
    </citation>
    <scope>IDENTIFICATION</scope>
</reference>
<keyword evidence="4" id="KW-0175">Coiled coil</keyword>
<dbReference type="SUPFAM" id="SSF52540">
    <property type="entry name" value="P-loop containing nucleoside triphosphate hydrolases"/>
    <property type="match status" value="1"/>
</dbReference>
<reference evidence="7" key="4">
    <citation type="submission" date="2025-09" db="UniProtKB">
        <authorList>
            <consortium name="Ensembl"/>
        </authorList>
    </citation>
    <scope>IDENTIFICATION</scope>
</reference>
<dbReference type="InterPro" id="IPR045058">
    <property type="entry name" value="GIMA/IAN/Toc"/>
</dbReference>
<reference evidence="8" key="1">
    <citation type="submission" date="2013-03" db="EMBL/GenBank/DDBJ databases">
        <authorList>
            <person name="Jeffery W."/>
            <person name="Warren W."/>
            <person name="Wilson R.K."/>
        </authorList>
    </citation>
    <scope>NUCLEOTIDE SEQUENCE</scope>
    <source>
        <strain evidence="8">female</strain>
    </source>
</reference>
<dbReference type="Gene3D" id="3.40.50.300">
    <property type="entry name" value="P-loop containing nucleotide triphosphate hydrolases"/>
    <property type="match status" value="1"/>
</dbReference>
<evidence type="ECO:0000256" key="3">
    <source>
        <dbReference type="ARBA" id="ARBA00023134"/>
    </source>
</evidence>
<evidence type="ECO:0000313" key="8">
    <source>
        <dbReference type="Proteomes" id="UP000018467"/>
    </source>
</evidence>
<protein>
    <recommendedName>
        <fullName evidence="6">AIG1-type G domain-containing protein</fullName>
    </recommendedName>
</protein>
<dbReference type="InterPro" id="IPR027417">
    <property type="entry name" value="P-loop_NTPase"/>
</dbReference>
<dbReference type="PROSITE" id="PS51720">
    <property type="entry name" value="G_AIG1"/>
    <property type="match status" value="1"/>
</dbReference>
<keyword evidence="2" id="KW-0547">Nucleotide-binding</keyword>
<dbReference type="PANTHER" id="PTHR10903">
    <property type="entry name" value="GTPASE, IMAP FAMILY MEMBER-RELATED"/>
    <property type="match status" value="1"/>
</dbReference>
<evidence type="ECO:0000256" key="2">
    <source>
        <dbReference type="ARBA" id="ARBA00022741"/>
    </source>
</evidence>
<organism evidence="7 8">
    <name type="scientific">Astyanax mexicanus</name>
    <name type="common">Blind cave fish</name>
    <name type="synonym">Astyanax fasciatus mexicanus</name>
    <dbReference type="NCBI Taxonomy" id="7994"/>
    <lineage>
        <taxon>Eukaryota</taxon>
        <taxon>Metazoa</taxon>
        <taxon>Chordata</taxon>
        <taxon>Craniata</taxon>
        <taxon>Vertebrata</taxon>
        <taxon>Euteleostomi</taxon>
        <taxon>Actinopterygii</taxon>
        <taxon>Neopterygii</taxon>
        <taxon>Teleostei</taxon>
        <taxon>Ostariophysi</taxon>
        <taxon>Characiformes</taxon>
        <taxon>Characoidei</taxon>
        <taxon>Acestrorhamphidae</taxon>
        <taxon>Acestrorhamphinae</taxon>
        <taxon>Astyanax</taxon>
    </lineage>
</organism>
<feature type="region of interest" description="Disordered" evidence="5">
    <location>
        <begin position="323"/>
        <end position="391"/>
    </location>
</feature>
<accession>A0A3B1J6R9</accession>
<dbReference type="Ensembl" id="ENSAMXT00000048173.1">
    <property type="protein sequence ID" value="ENSAMXP00000037977.1"/>
    <property type="gene ID" value="ENSAMXG00000035326.1"/>
</dbReference>
<dbReference type="PANTHER" id="PTHR10903:SF170">
    <property type="entry name" value="GTPASE IMAP FAMILY MEMBER 7"/>
    <property type="match status" value="1"/>
</dbReference>
<feature type="region of interest" description="Disordered" evidence="5">
    <location>
        <begin position="1"/>
        <end position="23"/>
    </location>
</feature>
<dbReference type="InParanoid" id="A0A3B1J6R9"/>
<evidence type="ECO:0000259" key="6">
    <source>
        <dbReference type="PROSITE" id="PS51720"/>
    </source>
</evidence>
<dbReference type="FunCoup" id="A0A3B1J6R9">
    <property type="interactions" value="62"/>
</dbReference>
<dbReference type="CDD" id="cd01852">
    <property type="entry name" value="AIG1"/>
    <property type="match status" value="1"/>
</dbReference>
<keyword evidence="3" id="KW-0342">GTP-binding</keyword>
<proteinExistence type="inferred from homology"/>
<dbReference type="Proteomes" id="UP000018467">
    <property type="component" value="Unassembled WGS sequence"/>
</dbReference>